<organism evidence="1 2">
    <name type="scientific">Saccharothrix violaceirubra</name>
    <dbReference type="NCBI Taxonomy" id="413306"/>
    <lineage>
        <taxon>Bacteria</taxon>
        <taxon>Bacillati</taxon>
        <taxon>Actinomycetota</taxon>
        <taxon>Actinomycetes</taxon>
        <taxon>Pseudonocardiales</taxon>
        <taxon>Pseudonocardiaceae</taxon>
        <taxon>Saccharothrix</taxon>
    </lineage>
</organism>
<proteinExistence type="predicted"/>
<evidence type="ECO:0000313" key="2">
    <source>
        <dbReference type="Proteomes" id="UP000542674"/>
    </source>
</evidence>
<comment type="caution">
    <text evidence="1">The sequence shown here is derived from an EMBL/GenBank/DDBJ whole genome shotgun (WGS) entry which is preliminary data.</text>
</comment>
<accession>A0A7W7WXE7</accession>
<keyword evidence="2" id="KW-1185">Reference proteome</keyword>
<name>A0A7W7WXE7_9PSEU</name>
<reference evidence="1 2" key="1">
    <citation type="submission" date="2020-08" db="EMBL/GenBank/DDBJ databases">
        <title>Sequencing the genomes of 1000 actinobacteria strains.</title>
        <authorList>
            <person name="Klenk H.-P."/>
        </authorList>
    </citation>
    <scope>NUCLEOTIDE SEQUENCE [LARGE SCALE GENOMIC DNA]</scope>
    <source>
        <strain evidence="1 2">DSM 45084</strain>
    </source>
</reference>
<dbReference type="AlphaFoldDB" id="A0A7W7WXE7"/>
<dbReference type="EMBL" id="JACHJS010000001">
    <property type="protein sequence ID" value="MBB4967369.1"/>
    <property type="molecule type" value="Genomic_DNA"/>
</dbReference>
<protein>
    <submittedName>
        <fullName evidence="1">Uncharacterized protein</fullName>
    </submittedName>
</protein>
<dbReference type="Proteomes" id="UP000542674">
    <property type="component" value="Unassembled WGS sequence"/>
</dbReference>
<evidence type="ECO:0000313" key="1">
    <source>
        <dbReference type="EMBL" id="MBB4967369.1"/>
    </source>
</evidence>
<dbReference type="RefSeq" id="WP_184672023.1">
    <property type="nucleotide sequence ID" value="NZ_BAABAI010000009.1"/>
</dbReference>
<gene>
    <name evidence="1" type="ORF">F4559_004728</name>
</gene>
<sequence>MNNQILCRLGELAQSRPGLHSPPTAVAAWYRRKAALFELIAADGGAEADDARSQAELARRRALRLTENRAA</sequence>